<dbReference type="PANTHER" id="PTHR13500">
    <property type="entry name" value="NUCLEOLAR PRERIBOSOMAL-ASSOCIATED PROTEIN 1"/>
    <property type="match status" value="1"/>
</dbReference>
<proteinExistence type="predicted"/>
<evidence type="ECO:0000313" key="3">
    <source>
        <dbReference type="Proteomes" id="UP001412067"/>
    </source>
</evidence>
<reference evidence="2 3" key="1">
    <citation type="journal article" date="2022" name="Nat. Plants">
        <title>Genomes of leafy and leafless Platanthera orchids illuminate the evolution of mycoheterotrophy.</title>
        <authorList>
            <person name="Li M.H."/>
            <person name="Liu K.W."/>
            <person name="Li Z."/>
            <person name="Lu H.C."/>
            <person name="Ye Q.L."/>
            <person name="Zhang D."/>
            <person name="Wang J.Y."/>
            <person name="Li Y.F."/>
            <person name="Zhong Z.M."/>
            <person name="Liu X."/>
            <person name="Yu X."/>
            <person name="Liu D.K."/>
            <person name="Tu X.D."/>
            <person name="Liu B."/>
            <person name="Hao Y."/>
            <person name="Liao X.Y."/>
            <person name="Jiang Y.T."/>
            <person name="Sun W.H."/>
            <person name="Chen J."/>
            <person name="Chen Y.Q."/>
            <person name="Ai Y."/>
            <person name="Zhai J.W."/>
            <person name="Wu S.S."/>
            <person name="Zhou Z."/>
            <person name="Hsiao Y.Y."/>
            <person name="Wu W.L."/>
            <person name="Chen Y.Y."/>
            <person name="Lin Y.F."/>
            <person name="Hsu J.L."/>
            <person name="Li C.Y."/>
            <person name="Wang Z.W."/>
            <person name="Zhao X."/>
            <person name="Zhong W.Y."/>
            <person name="Ma X.K."/>
            <person name="Ma L."/>
            <person name="Huang J."/>
            <person name="Chen G.Z."/>
            <person name="Huang M.Z."/>
            <person name="Huang L."/>
            <person name="Peng D.H."/>
            <person name="Luo Y.B."/>
            <person name="Zou S.Q."/>
            <person name="Chen S.P."/>
            <person name="Lan S."/>
            <person name="Tsai W.C."/>
            <person name="Van de Peer Y."/>
            <person name="Liu Z.J."/>
        </authorList>
    </citation>
    <scope>NUCLEOTIDE SEQUENCE [LARGE SCALE GENOMIC DNA]</scope>
    <source>
        <strain evidence="2">Lor288</strain>
    </source>
</reference>
<dbReference type="Pfam" id="PF11707">
    <property type="entry name" value="Npa1"/>
    <property type="match status" value="1"/>
</dbReference>
<keyword evidence="3" id="KW-1185">Reference proteome</keyword>
<accession>A0ABR2ML98</accession>
<organism evidence="2 3">
    <name type="scientific">Platanthera guangdongensis</name>
    <dbReference type="NCBI Taxonomy" id="2320717"/>
    <lineage>
        <taxon>Eukaryota</taxon>
        <taxon>Viridiplantae</taxon>
        <taxon>Streptophyta</taxon>
        <taxon>Embryophyta</taxon>
        <taxon>Tracheophyta</taxon>
        <taxon>Spermatophyta</taxon>
        <taxon>Magnoliopsida</taxon>
        <taxon>Liliopsida</taxon>
        <taxon>Asparagales</taxon>
        <taxon>Orchidaceae</taxon>
        <taxon>Orchidoideae</taxon>
        <taxon>Orchideae</taxon>
        <taxon>Orchidinae</taxon>
        <taxon>Platanthera</taxon>
    </lineage>
</organism>
<comment type="caution">
    <text evidence="2">The sequence shown here is derived from an EMBL/GenBank/DDBJ whole genome shotgun (WGS) entry which is preliminary data.</text>
</comment>
<gene>
    <name evidence="2" type="ORF">KSP40_PGU015439</name>
</gene>
<evidence type="ECO:0000259" key="1">
    <source>
        <dbReference type="Pfam" id="PF11707"/>
    </source>
</evidence>
<dbReference type="InterPro" id="IPR039844">
    <property type="entry name" value="URB1"/>
</dbReference>
<dbReference type="InterPro" id="IPR021714">
    <property type="entry name" value="URB1_N"/>
</dbReference>
<dbReference type="EMBL" id="JBBWWR010000006">
    <property type="protein sequence ID" value="KAK8964948.1"/>
    <property type="molecule type" value="Genomic_DNA"/>
</dbReference>
<dbReference type="Proteomes" id="UP001412067">
    <property type="component" value="Unassembled WGS sequence"/>
</dbReference>
<sequence>MIEDDQWVNGATKVLGDPIRTSYIFKLTEIFKNLHSPELAIYSDASNDFISLLRGNFGGEVLREYVQLSPKCAEVLEAWRLHLGKPGMSFILSLVSVILSHPDGKSQPVSIRSNLDNVARSIIEDKLEDVYAELNSRESRRQSAALYLLGSIVRRRMGLASDVAKRFDFKIPVFSKLSGLQKKKVGKNFKHGRKTVTRRAFVEFAMSFLEVGNPRLLRWILQQRDMYSGVLRGLADDDCDTIIFVLLTLRDKVLTAALVPPGLRSVLFGSVTLEQLSFISGNQTTGPAADIAHDVLVMVCTDPCNGLMSGPGFKGNKKRLLDLTRKLKATEVGNHKKLLLAIVKGNPNLCSSYMDEFPYHLDPRPSSSWFSAISLAADLVSALDPSAIIATMSSHSCNQPVAVIEELHDILKCMVPRTFTRSVMNKGLLHSDSSVKHGSLRFIFESLKLLNSLIRSVDVIIESTNLRKEACFHGESMVNMHNLPMLDCLMYVDKNLSDCEIISPLSDEDKTQYWVSLKHYVQNEIRAELPDPQVLFKLLSSSSVKYSGIGVKRPANFPDIEKKKLKLDKVSDNIDIVIGGLDMLSTEDSTKVLALYSNHNSEVEKDHFSTACEIWGSIEKTEFGNKLKDADNFFHSKLLDVLKFYLFIDRVSPALVASSTGNPPPPFAFIISPAANQAPPAWCLLPPPLPIHTVHRELSRDRSFGELLQVVGPSGRALLVAGACNRLHPLATLDHQRPPPKAVETVSTSSASSLSLIIETTSQVRYDRPCAPCSFSPGLFSTAFAPFPSRDLSF</sequence>
<name>A0ABR2ML98_9ASPA</name>
<dbReference type="PANTHER" id="PTHR13500:SF0">
    <property type="entry name" value="NUCLEOLAR PRE-RIBOSOMAL-ASSOCIATED PROTEIN 1"/>
    <property type="match status" value="1"/>
</dbReference>
<evidence type="ECO:0000313" key="2">
    <source>
        <dbReference type="EMBL" id="KAK8964948.1"/>
    </source>
</evidence>
<feature type="domain" description="URB1 N-terminal" evidence="1">
    <location>
        <begin position="72"/>
        <end position="371"/>
    </location>
</feature>
<protein>
    <recommendedName>
        <fullName evidence="1">URB1 N-terminal domain-containing protein</fullName>
    </recommendedName>
</protein>